<dbReference type="AlphaFoldDB" id="A0A1G6S774"/>
<dbReference type="OrthoDB" id="6563456at2"/>
<gene>
    <name evidence="1" type="ORF">SAMN05192589_104359</name>
</gene>
<evidence type="ECO:0000313" key="1">
    <source>
        <dbReference type="EMBL" id="SDD12544.1"/>
    </source>
</evidence>
<accession>A0A1G6S774</accession>
<proteinExistence type="predicted"/>
<evidence type="ECO:0000313" key="2">
    <source>
        <dbReference type="Proteomes" id="UP000198781"/>
    </source>
</evidence>
<dbReference type="STRING" id="187868.SAMN05192589_104359"/>
<name>A0A1G6S774_9BURK</name>
<keyword evidence="2" id="KW-1185">Reference proteome</keyword>
<organism evidence="1 2">
    <name type="scientific">Paracidovorax valerianellae</name>
    <dbReference type="NCBI Taxonomy" id="187868"/>
    <lineage>
        <taxon>Bacteria</taxon>
        <taxon>Pseudomonadati</taxon>
        <taxon>Pseudomonadota</taxon>
        <taxon>Betaproteobacteria</taxon>
        <taxon>Burkholderiales</taxon>
        <taxon>Comamonadaceae</taxon>
        <taxon>Paracidovorax</taxon>
    </lineage>
</organism>
<sequence>MPASSISPAARAAQTFTLYAANGRVYASNVRDKLIDLGELKEAQGQYGYALDGGDHVERSGFPSAEDALADLANTVTFLYLDGQFTALEDLSDGRSPDLADVPQIQINLDALGHGEPAIAADV</sequence>
<dbReference type="EMBL" id="FMZC01000004">
    <property type="protein sequence ID" value="SDD12544.1"/>
    <property type="molecule type" value="Genomic_DNA"/>
</dbReference>
<dbReference type="Proteomes" id="UP000198781">
    <property type="component" value="Unassembled WGS sequence"/>
</dbReference>
<dbReference type="RefSeq" id="WP_092742757.1">
    <property type="nucleotide sequence ID" value="NZ_FMZC01000004.1"/>
</dbReference>
<protein>
    <submittedName>
        <fullName evidence="1">Uncharacterized protein</fullName>
    </submittedName>
</protein>
<reference evidence="1 2" key="1">
    <citation type="submission" date="2016-10" db="EMBL/GenBank/DDBJ databases">
        <authorList>
            <person name="de Groot N.N."/>
        </authorList>
    </citation>
    <scope>NUCLEOTIDE SEQUENCE [LARGE SCALE GENOMIC DNA]</scope>
    <source>
        <strain evidence="1 2">DSM 16619</strain>
    </source>
</reference>